<comment type="caution">
    <text evidence="3">The sequence shown here is derived from an EMBL/GenBank/DDBJ whole genome shotgun (WGS) entry which is preliminary data.</text>
</comment>
<organism evidence="3 4">
    <name type="scientific">Aduncisulcus paluster</name>
    <dbReference type="NCBI Taxonomy" id="2918883"/>
    <lineage>
        <taxon>Eukaryota</taxon>
        <taxon>Metamonada</taxon>
        <taxon>Carpediemonas-like organisms</taxon>
        <taxon>Aduncisulcus</taxon>
    </lineage>
</organism>
<evidence type="ECO:0000256" key="2">
    <source>
        <dbReference type="SAM" id="SignalP"/>
    </source>
</evidence>
<reference evidence="3" key="1">
    <citation type="submission" date="2022-03" db="EMBL/GenBank/DDBJ databases">
        <title>Draft genome sequence of Aduncisulcus paluster, a free-living microaerophilic Fornicata.</title>
        <authorList>
            <person name="Yuyama I."/>
            <person name="Kume K."/>
            <person name="Tamura T."/>
            <person name="Inagaki Y."/>
            <person name="Hashimoto T."/>
        </authorList>
    </citation>
    <scope>NUCLEOTIDE SEQUENCE</scope>
    <source>
        <strain evidence="3">NY0171</strain>
    </source>
</reference>
<dbReference type="EMBL" id="BQXS01012454">
    <property type="protein sequence ID" value="GKT23304.1"/>
    <property type="molecule type" value="Genomic_DNA"/>
</dbReference>
<evidence type="ECO:0000313" key="3">
    <source>
        <dbReference type="EMBL" id="GKT23304.1"/>
    </source>
</evidence>
<proteinExistence type="predicted"/>
<sequence length="227" mass="25450">MNPIVRFVLFSALVLICVQCQKIPFVTPIFLKSSNESALSCFPKEDFQHMTDIFECLIHDTDLSDIKIIQINKLDKDTYGQLSIGFDSQIWQYNSSVISIQQPESMMQRLSFGINSPSIQYQSISSPQEIESILAANDNESDITTIVVGAGGVRNDLIKGERKVTISFISDADNDDTHTYMNGPVLQQTIIAVMTVLFAVPMTIWMMKMKGSSIDKNYPYLGNSKNE</sequence>
<dbReference type="Proteomes" id="UP001057375">
    <property type="component" value="Unassembled WGS sequence"/>
</dbReference>
<keyword evidence="1" id="KW-1133">Transmembrane helix</keyword>
<feature type="transmembrane region" description="Helical" evidence="1">
    <location>
        <begin position="189"/>
        <end position="207"/>
    </location>
</feature>
<keyword evidence="1" id="KW-0472">Membrane</keyword>
<evidence type="ECO:0000313" key="4">
    <source>
        <dbReference type="Proteomes" id="UP001057375"/>
    </source>
</evidence>
<keyword evidence="4" id="KW-1185">Reference proteome</keyword>
<keyword evidence="2" id="KW-0732">Signal</keyword>
<feature type="signal peptide" evidence="2">
    <location>
        <begin position="1"/>
        <end position="20"/>
    </location>
</feature>
<gene>
    <name evidence="3" type="ORF">ADUPG1_012388</name>
</gene>
<protein>
    <submittedName>
        <fullName evidence="3">Uncharacterized protein</fullName>
    </submittedName>
</protein>
<keyword evidence="1" id="KW-0812">Transmembrane</keyword>
<evidence type="ECO:0000256" key="1">
    <source>
        <dbReference type="SAM" id="Phobius"/>
    </source>
</evidence>
<name>A0ABQ5K312_9EUKA</name>
<accession>A0ABQ5K312</accession>
<feature type="chain" id="PRO_5045119493" evidence="2">
    <location>
        <begin position="21"/>
        <end position="227"/>
    </location>
</feature>